<name>A0A6G0WWG6_9STRA</name>
<evidence type="ECO:0000256" key="1">
    <source>
        <dbReference type="SAM" id="MobiDB-lite"/>
    </source>
</evidence>
<gene>
    <name evidence="2" type="ORF">Ae201684_010861</name>
</gene>
<evidence type="ECO:0000313" key="3">
    <source>
        <dbReference type="Proteomes" id="UP000481153"/>
    </source>
</evidence>
<feature type="compositionally biased region" description="Basic and acidic residues" evidence="1">
    <location>
        <begin position="1"/>
        <end position="27"/>
    </location>
</feature>
<evidence type="ECO:0000313" key="2">
    <source>
        <dbReference type="EMBL" id="KAF0731908.1"/>
    </source>
</evidence>
<comment type="caution">
    <text evidence="2">The sequence shown here is derived from an EMBL/GenBank/DDBJ whole genome shotgun (WGS) entry which is preliminary data.</text>
</comment>
<protein>
    <submittedName>
        <fullName evidence="2">Uncharacterized protein</fullName>
    </submittedName>
</protein>
<keyword evidence="3" id="KW-1185">Reference proteome</keyword>
<organism evidence="2 3">
    <name type="scientific">Aphanomyces euteiches</name>
    <dbReference type="NCBI Taxonomy" id="100861"/>
    <lineage>
        <taxon>Eukaryota</taxon>
        <taxon>Sar</taxon>
        <taxon>Stramenopiles</taxon>
        <taxon>Oomycota</taxon>
        <taxon>Saprolegniomycetes</taxon>
        <taxon>Saprolegniales</taxon>
        <taxon>Verrucalvaceae</taxon>
        <taxon>Aphanomyces</taxon>
    </lineage>
</organism>
<reference evidence="2 3" key="1">
    <citation type="submission" date="2019-07" db="EMBL/GenBank/DDBJ databases">
        <title>Genomics analysis of Aphanomyces spp. identifies a new class of oomycete effector associated with host adaptation.</title>
        <authorList>
            <person name="Gaulin E."/>
        </authorList>
    </citation>
    <scope>NUCLEOTIDE SEQUENCE [LARGE SCALE GENOMIC DNA]</scope>
    <source>
        <strain evidence="2 3">ATCC 201684</strain>
    </source>
</reference>
<feature type="region of interest" description="Disordered" evidence="1">
    <location>
        <begin position="223"/>
        <end position="243"/>
    </location>
</feature>
<dbReference type="Proteomes" id="UP000481153">
    <property type="component" value="Unassembled WGS sequence"/>
</dbReference>
<dbReference type="EMBL" id="VJMJ01000138">
    <property type="protein sequence ID" value="KAF0731908.1"/>
    <property type="molecule type" value="Genomic_DNA"/>
</dbReference>
<feature type="region of interest" description="Disordered" evidence="1">
    <location>
        <begin position="1"/>
        <end position="33"/>
    </location>
</feature>
<proteinExistence type="predicted"/>
<dbReference type="VEuPathDB" id="FungiDB:AeMF1_004918"/>
<sequence>MYSLDVKRMHERKQREQAWKQRVEESPNTKAARVQRIYGKSPDDMYREYNQRVEQWLATTAETSPEWKDTYGHLTNAVENPMIWPRDSSKEIGPQFIDAGKYVPRGKYRGGGDCLQSPPPPEPRKPVFTHGNYEDPIDSPFRQRAKGKEIQGPLRYNTVVREYPDKQRDYDSTWTEPKPLPQWRFPDPALWTDGEFGLTFNSRDTKASLFEGIARRKHVPSIAATDPGVPRPIVQPQSRPKVQRRIQSAPHAKLYMNSLLSVNTETSHKVLSELAAHKSKQHDK</sequence>
<accession>A0A6G0WWG6</accession>
<dbReference type="AlphaFoldDB" id="A0A6G0WWG6"/>